<gene>
    <name evidence="2" type="ORF">DS031_20635</name>
</gene>
<feature type="transmembrane region" description="Helical" evidence="1">
    <location>
        <begin position="146"/>
        <end position="168"/>
    </location>
</feature>
<feature type="transmembrane region" description="Helical" evidence="1">
    <location>
        <begin position="119"/>
        <end position="140"/>
    </location>
</feature>
<dbReference type="EMBL" id="QOCW01000031">
    <property type="protein sequence ID" value="RBW67682.1"/>
    <property type="molecule type" value="Genomic_DNA"/>
</dbReference>
<evidence type="ECO:0000313" key="3">
    <source>
        <dbReference type="Proteomes" id="UP000253314"/>
    </source>
</evidence>
<dbReference type="AlphaFoldDB" id="A0A366XNI4"/>
<dbReference type="Proteomes" id="UP000253314">
    <property type="component" value="Unassembled WGS sequence"/>
</dbReference>
<reference evidence="2 3" key="1">
    <citation type="submission" date="2018-07" db="EMBL/GenBank/DDBJ databases">
        <title>Lottiidibacillus patelloidae gen. nov., sp. nov., isolated from the intestinal tract of a marine limpet and the reclassification of B. taeanensis BH030017T, B. algicola KMM 3737T and B. hwajinpoensis SW-72T as genus Lottiidibacillus.</title>
        <authorList>
            <person name="Liu R."/>
            <person name="Huang Z."/>
        </authorList>
    </citation>
    <scope>NUCLEOTIDE SEQUENCE [LARGE SCALE GENOMIC DNA]</scope>
    <source>
        <strain evidence="2 3">BH030017</strain>
    </source>
</reference>
<evidence type="ECO:0000313" key="2">
    <source>
        <dbReference type="EMBL" id="RBW67682.1"/>
    </source>
</evidence>
<dbReference type="OrthoDB" id="9815855at2"/>
<keyword evidence="1" id="KW-0812">Transmembrane</keyword>
<accession>A0A366XNI4</accession>
<dbReference type="PANTHER" id="PTHR43471:SF12">
    <property type="entry name" value="HYPOTHETICAL MEMBRANE PROTEIN, CONSERVED"/>
    <property type="match status" value="1"/>
</dbReference>
<comment type="caution">
    <text evidence="2">The sequence shown here is derived from an EMBL/GenBank/DDBJ whole genome shotgun (WGS) entry which is preliminary data.</text>
</comment>
<feature type="transmembrane region" description="Helical" evidence="1">
    <location>
        <begin position="180"/>
        <end position="200"/>
    </location>
</feature>
<organism evidence="2 3">
    <name type="scientific">Bacillus taeanensis</name>
    <dbReference type="NCBI Taxonomy" id="273032"/>
    <lineage>
        <taxon>Bacteria</taxon>
        <taxon>Bacillati</taxon>
        <taxon>Bacillota</taxon>
        <taxon>Bacilli</taxon>
        <taxon>Bacillales</taxon>
        <taxon>Bacillaceae</taxon>
        <taxon>Bacillus</taxon>
    </lineage>
</organism>
<feature type="transmembrane region" description="Helical" evidence="1">
    <location>
        <begin position="63"/>
        <end position="88"/>
    </location>
</feature>
<feature type="transmembrane region" description="Helical" evidence="1">
    <location>
        <begin position="27"/>
        <end position="47"/>
    </location>
</feature>
<keyword evidence="3" id="KW-1185">Reference proteome</keyword>
<proteinExistence type="predicted"/>
<protein>
    <submittedName>
        <fullName evidence="2">ABC transporter permease</fullName>
    </submittedName>
</protein>
<feature type="transmembrane region" description="Helical" evidence="1">
    <location>
        <begin position="252"/>
        <end position="274"/>
    </location>
</feature>
<dbReference type="GO" id="GO:0005886">
    <property type="term" value="C:plasma membrane"/>
    <property type="evidence" value="ECO:0007669"/>
    <property type="project" value="UniProtKB-SubCell"/>
</dbReference>
<dbReference type="GO" id="GO:0140359">
    <property type="term" value="F:ABC-type transporter activity"/>
    <property type="evidence" value="ECO:0007669"/>
    <property type="project" value="InterPro"/>
</dbReference>
<dbReference type="RefSeq" id="WP_113808086.1">
    <property type="nucleotide sequence ID" value="NZ_QOCW01000031.1"/>
</dbReference>
<dbReference type="Pfam" id="PF12679">
    <property type="entry name" value="ABC2_membrane_2"/>
    <property type="match status" value="1"/>
</dbReference>
<sequence>MSKLSAFFINPMLNKEIKLRFRSFKSFLGLFFYLAVLGAAALGFIYIETGFGMDFFRAEDSRILFIVLSMGQLGLILFMTPGLTAGIISSEREKQTLNILLTTEQSSLSVILSKLISSLAFLILMVFASLPLYSIVFLYGGVSPNLVFITFGIYLVTMLAVGSLGIMLSTLLRKTMTATITTYGITAVVVLGIVFLFLLFQEVMFGYIPGQQSPTETPLPYLLMMLNPPAVLVSVLEPGFEQEFLRNSSIKLPLTTGFVITYLSVSVITLAVSIKKLRPSMKKGRKKA</sequence>
<name>A0A366XNI4_9BACI</name>
<dbReference type="PANTHER" id="PTHR43471">
    <property type="entry name" value="ABC TRANSPORTER PERMEASE"/>
    <property type="match status" value="1"/>
</dbReference>
<keyword evidence="1" id="KW-1133">Transmembrane helix</keyword>
<evidence type="ECO:0000256" key="1">
    <source>
        <dbReference type="SAM" id="Phobius"/>
    </source>
</evidence>
<keyword evidence="1" id="KW-0472">Membrane</keyword>